<protein>
    <submittedName>
        <fullName evidence="2">Uncharacterized protein</fullName>
    </submittedName>
</protein>
<organism evidence="2 3">
    <name type="scientific">Helianthus annuus</name>
    <name type="common">Common sunflower</name>
    <dbReference type="NCBI Taxonomy" id="4232"/>
    <lineage>
        <taxon>Eukaryota</taxon>
        <taxon>Viridiplantae</taxon>
        <taxon>Streptophyta</taxon>
        <taxon>Embryophyta</taxon>
        <taxon>Tracheophyta</taxon>
        <taxon>Spermatophyta</taxon>
        <taxon>Magnoliopsida</taxon>
        <taxon>eudicotyledons</taxon>
        <taxon>Gunneridae</taxon>
        <taxon>Pentapetalae</taxon>
        <taxon>asterids</taxon>
        <taxon>campanulids</taxon>
        <taxon>Asterales</taxon>
        <taxon>Asteraceae</taxon>
        <taxon>Asteroideae</taxon>
        <taxon>Heliantheae alliance</taxon>
        <taxon>Heliantheae</taxon>
        <taxon>Helianthus</taxon>
    </lineage>
</organism>
<reference evidence="1 3" key="1">
    <citation type="journal article" date="2017" name="Nature">
        <title>The sunflower genome provides insights into oil metabolism, flowering and Asterid evolution.</title>
        <authorList>
            <person name="Badouin H."/>
            <person name="Gouzy J."/>
            <person name="Grassa C.J."/>
            <person name="Murat F."/>
            <person name="Staton S.E."/>
            <person name="Cottret L."/>
            <person name="Lelandais-Briere C."/>
            <person name="Owens G.L."/>
            <person name="Carrere S."/>
            <person name="Mayjonade B."/>
            <person name="Legrand L."/>
            <person name="Gill N."/>
            <person name="Kane N.C."/>
            <person name="Bowers J.E."/>
            <person name="Hubner S."/>
            <person name="Bellec A."/>
            <person name="Berard A."/>
            <person name="Berges H."/>
            <person name="Blanchet N."/>
            <person name="Boniface M.C."/>
            <person name="Brunel D."/>
            <person name="Catrice O."/>
            <person name="Chaidir N."/>
            <person name="Claudel C."/>
            <person name="Donnadieu C."/>
            <person name="Faraut T."/>
            <person name="Fievet G."/>
            <person name="Helmstetter N."/>
            <person name="King M."/>
            <person name="Knapp S.J."/>
            <person name="Lai Z."/>
            <person name="Le Paslier M.C."/>
            <person name="Lippi Y."/>
            <person name="Lorenzon L."/>
            <person name="Mandel J.R."/>
            <person name="Marage G."/>
            <person name="Marchand G."/>
            <person name="Marquand E."/>
            <person name="Bret-Mestries E."/>
            <person name="Morien E."/>
            <person name="Nambeesan S."/>
            <person name="Nguyen T."/>
            <person name="Pegot-Espagnet P."/>
            <person name="Pouilly N."/>
            <person name="Raftis F."/>
            <person name="Sallet E."/>
            <person name="Schiex T."/>
            <person name="Thomas J."/>
            <person name="Vandecasteele C."/>
            <person name="Vares D."/>
            <person name="Vear F."/>
            <person name="Vautrin S."/>
            <person name="Crespi M."/>
            <person name="Mangin B."/>
            <person name="Burke J.M."/>
            <person name="Salse J."/>
            <person name="Munos S."/>
            <person name="Vincourt P."/>
            <person name="Rieseberg L.H."/>
            <person name="Langlade N.B."/>
        </authorList>
    </citation>
    <scope>NUCLEOTIDE SEQUENCE [LARGE SCALE GENOMIC DNA]</scope>
    <source>
        <strain evidence="3">cv. SF193</strain>
        <tissue evidence="1">Leaves</tissue>
    </source>
</reference>
<reference evidence="2" key="2">
    <citation type="submission" date="2017-02" db="EMBL/GenBank/DDBJ databases">
        <title>Sunflower complete genome.</title>
        <authorList>
            <person name="Langlade N."/>
            <person name="Munos S."/>
        </authorList>
    </citation>
    <scope>NUCLEOTIDE SEQUENCE [LARGE SCALE GENOMIC DNA]</scope>
    <source>
        <tissue evidence="2">Leaves</tissue>
    </source>
</reference>
<dbReference type="EMBL" id="CM007904">
    <property type="protein sequence ID" value="OTF95154.1"/>
    <property type="molecule type" value="Genomic_DNA"/>
</dbReference>
<dbReference type="Pfam" id="PF14009">
    <property type="entry name" value="PADRE"/>
    <property type="match status" value="1"/>
</dbReference>
<dbReference type="InterPro" id="IPR025322">
    <property type="entry name" value="PADRE_dom"/>
</dbReference>
<dbReference type="EMBL" id="MNCJ02000330">
    <property type="protein sequence ID" value="KAF5764846.1"/>
    <property type="molecule type" value="Genomic_DNA"/>
</dbReference>
<evidence type="ECO:0000313" key="2">
    <source>
        <dbReference type="EMBL" id="OTF95154.1"/>
    </source>
</evidence>
<dbReference type="Proteomes" id="UP000215914">
    <property type="component" value="Chromosome 15"/>
</dbReference>
<dbReference type="PANTHER" id="PTHR33052">
    <property type="entry name" value="DUF4228 DOMAIN PROTEIN-RELATED"/>
    <property type="match status" value="1"/>
</dbReference>
<sequence length="129" mass="14063">MNTIRCCISCILPCGSLDVIRIVHVNGHVEEISGAIQASEIMKANPSHVLKFTSYTEDGVGKCPKIMTLSPNVQLQRGKIYFLVPNHNPSKAYIAKSSTSLHKGCNRSIGHTIAWRPCLEIISEATSDA</sequence>
<evidence type="ECO:0000313" key="1">
    <source>
        <dbReference type="EMBL" id="KAF5764846.1"/>
    </source>
</evidence>
<gene>
    <name evidence="2" type="ORF">HannXRQ_Chr15g0479961</name>
    <name evidence="1" type="ORF">HanXRQr2_Chr15g0696781</name>
</gene>
<accession>A0A251S8J7</accession>
<dbReference type="InParanoid" id="A0A251S8J7"/>
<dbReference type="AlphaFoldDB" id="A0A251S8J7"/>
<name>A0A251S8J7_HELAN</name>
<reference evidence="1" key="3">
    <citation type="submission" date="2020-06" db="EMBL/GenBank/DDBJ databases">
        <title>Helianthus annuus Genome sequencing and assembly Release 2.</title>
        <authorList>
            <person name="Gouzy J."/>
            <person name="Langlade N."/>
            <person name="Munos S."/>
        </authorList>
    </citation>
    <scope>NUCLEOTIDE SEQUENCE</scope>
    <source>
        <tissue evidence="1">Leaves</tissue>
    </source>
</reference>
<proteinExistence type="predicted"/>
<dbReference type="Gramene" id="mRNA:HanXRQr2_Chr15g0696781">
    <property type="protein sequence ID" value="CDS:HanXRQr2_Chr15g0696781.1"/>
    <property type="gene ID" value="HanXRQr2_Chr15g0696781"/>
</dbReference>
<keyword evidence="3" id="KW-1185">Reference proteome</keyword>
<dbReference type="STRING" id="4232.A0A251S8J7"/>
<evidence type="ECO:0000313" key="3">
    <source>
        <dbReference type="Proteomes" id="UP000215914"/>
    </source>
</evidence>
<dbReference type="OMA" id="IGHTIAW"/>